<keyword evidence="13" id="KW-1185">Reference proteome</keyword>
<reference evidence="12" key="1">
    <citation type="submission" date="2019-01" db="EMBL/GenBank/DDBJ databases">
        <title>Genomic signatures and co-occurrence patterns of the ultra-small Saccharimodia (Patescibacteria phylum) suggest a symbiotic lifestyle.</title>
        <authorList>
            <person name="Lemos L."/>
            <person name="Medeiros J."/>
            <person name="Andreote F."/>
            <person name="Fernandes G."/>
            <person name="Varani A."/>
            <person name="Oliveira G."/>
            <person name="Pylro V."/>
        </authorList>
    </citation>
    <scope>NUCLEOTIDE SEQUENCE [LARGE SCALE GENOMIC DNA]</scope>
    <source>
        <strain evidence="12">AMD02</strain>
    </source>
</reference>
<proteinExistence type="predicted"/>
<keyword evidence="6" id="KW-0573">Peptidoglycan synthesis</keyword>
<dbReference type="GO" id="GO:0071555">
    <property type="term" value="P:cell wall organization"/>
    <property type="evidence" value="ECO:0007669"/>
    <property type="project" value="UniProtKB-KW"/>
</dbReference>
<evidence type="ECO:0008006" key="14">
    <source>
        <dbReference type="Google" id="ProtNLM"/>
    </source>
</evidence>
<keyword evidence="3" id="KW-0547">Nucleotide-binding</keyword>
<dbReference type="InterPro" id="IPR036615">
    <property type="entry name" value="Mur_ligase_C_dom_sf"/>
</dbReference>
<evidence type="ECO:0000256" key="5">
    <source>
        <dbReference type="ARBA" id="ARBA00022960"/>
    </source>
</evidence>
<dbReference type="AlphaFoldDB" id="A0A4V1J7D4"/>
<evidence type="ECO:0000256" key="3">
    <source>
        <dbReference type="ARBA" id="ARBA00022741"/>
    </source>
</evidence>
<dbReference type="Proteomes" id="UP000289257">
    <property type="component" value="Unassembled WGS sequence"/>
</dbReference>
<dbReference type="Gene3D" id="3.40.1190.10">
    <property type="entry name" value="Mur-like, catalytic domain"/>
    <property type="match status" value="1"/>
</dbReference>
<dbReference type="GO" id="GO:0005524">
    <property type="term" value="F:ATP binding"/>
    <property type="evidence" value="ECO:0007669"/>
    <property type="project" value="UniProtKB-KW"/>
</dbReference>
<organism evidence="12 13">
    <name type="scientific">Candidatus Microsaccharimonas sossegonensis</name>
    <dbReference type="NCBI Taxonomy" id="2506948"/>
    <lineage>
        <taxon>Bacteria</taxon>
        <taxon>Candidatus Saccharimonadota</taxon>
        <taxon>Candidatus Saccharimonadia</taxon>
        <taxon>Candidatus Saccharimonadales</taxon>
        <taxon>Candidatus Saccharimonadaceae</taxon>
        <taxon>Candidatus Microsaccharimonas</taxon>
    </lineage>
</organism>
<feature type="domain" description="Mur ligase C-terminal" evidence="10">
    <location>
        <begin position="279"/>
        <end position="403"/>
    </location>
</feature>
<dbReference type="GO" id="GO:0008360">
    <property type="term" value="P:regulation of cell shape"/>
    <property type="evidence" value="ECO:0007669"/>
    <property type="project" value="UniProtKB-KW"/>
</dbReference>
<dbReference type="InterPro" id="IPR013221">
    <property type="entry name" value="Mur_ligase_cen"/>
</dbReference>
<evidence type="ECO:0000313" key="12">
    <source>
        <dbReference type="EMBL" id="RWZ78297.1"/>
    </source>
</evidence>
<dbReference type="PANTHER" id="PTHR43445:SF3">
    <property type="entry name" value="UDP-N-ACETYLMURAMATE--L-ALANINE LIGASE"/>
    <property type="match status" value="1"/>
</dbReference>
<evidence type="ECO:0000256" key="6">
    <source>
        <dbReference type="ARBA" id="ARBA00022984"/>
    </source>
</evidence>
<dbReference type="SUPFAM" id="SSF53244">
    <property type="entry name" value="MurD-like peptide ligases, peptide-binding domain"/>
    <property type="match status" value="1"/>
</dbReference>
<dbReference type="GO" id="GO:0051301">
    <property type="term" value="P:cell division"/>
    <property type="evidence" value="ECO:0007669"/>
    <property type="project" value="UniProtKB-KW"/>
</dbReference>
<evidence type="ECO:0000256" key="4">
    <source>
        <dbReference type="ARBA" id="ARBA00022840"/>
    </source>
</evidence>
<keyword evidence="7" id="KW-0131">Cell cycle</keyword>
<dbReference type="Pfam" id="PF08245">
    <property type="entry name" value="Mur_ligase_M"/>
    <property type="match status" value="1"/>
</dbReference>
<comment type="caution">
    <text evidence="12">The sequence shown here is derived from an EMBL/GenBank/DDBJ whole genome shotgun (WGS) entry which is preliminary data.</text>
</comment>
<dbReference type="InterPro" id="IPR050061">
    <property type="entry name" value="MurCDEF_pg_biosynth"/>
</dbReference>
<keyword evidence="4" id="KW-0067">ATP-binding</keyword>
<keyword evidence="5" id="KW-0133">Cell shape</keyword>
<evidence type="ECO:0000259" key="11">
    <source>
        <dbReference type="Pfam" id="PF08245"/>
    </source>
</evidence>
<feature type="domain" description="Mur ligase central" evidence="11">
    <location>
        <begin position="113"/>
        <end position="216"/>
    </location>
</feature>
<dbReference type="Gene3D" id="3.40.50.720">
    <property type="entry name" value="NAD(P)-binding Rossmann-like Domain"/>
    <property type="match status" value="1"/>
</dbReference>
<dbReference type="InterPro" id="IPR000713">
    <property type="entry name" value="Mur_ligase_N"/>
</dbReference>
<dbReference type="GO" id="GO:0009252">
    <property type="term" value="P:peptidoglycan biosynthetic process"/>
    <property type="evidence" value="ECO:0007669"/>
    <property type="project" value="UniProtKB-KW"/>
</dbReference>
<dbReference type="PANTHER" id="PTHR43445">
    <property type="entry name" value="UDP-N-ACETYLMURAMATE--L-ALANINE LIGASE-RELATED"/>
    <property type="match status" value="1"/>
</dbReference>
<dbReference type="EMBL" id="SCKX01000001">
    <property type="protein sequence ID" value="RWZ78297.1"/>
    <property type="molecule type" value="Genomic_DNA"/>
</dbReference>
<keyword evidence="1" id="KW-0436">Ligase</keyword>
<dbReference type="InterPro" id="IPR036565">
    <property type="entry name" value="Mur-like_cat_sf"/>
</dbReference>
<keyword evidence="2" id="KW-0132">Cell division</keyword>
<name>A0A4V1J7D4_9BACT</name>
<dbReference type="Pfam" id="PF02875">
    <property type="entry name" value="Mur_ligase_C"/>
    <property type="match status" value="1"/>
</dbReference>
<dbReference type="Pfam" id="PF01225">
    <property type="entry name" value="Mur_ligase"/>
    <property type="match status" value="1"/>
</dbReference>
<dbReference type="Gene3D" id="3.90.190.20">
    <property type="entry name" value="Mur ligase, C-terminal domain"/>
    <property type="match status" value="1"/>
</dbReference>
<dbReference type="GO" id="GO:0016881">
    <property type="term" value="F:acid-amino acid ligase activity"/>
    <property type="evidence" value="ECO:0007669"/>
    <property type="project" value="InterPro"/>
</dbReference>
<evidence type="ECO:0000256" key="1">
    <source>
        <dbReference type="ARBA" id="ARBA00022598"/>
    </source>
</evidence>
<evidence type="ECO:0000256" key="7">
    <source>
        <dbReference type="ARBA" id="ARBA00023306"/>
    </source>
</evidence>
<dbReference type="InterPro" id="IPR004101">
    <property type="entry name" value="Mur_ligase_C"/>
</dbReference>
<accession>A0A4V1J7D4</accession>
<evidence type="ECO:0000259" key="9">
    <source>
        <dbReference type="Pfam" id="PF01225"/>
    </source>
</evidence>
<gene>
    <name evidence="12" type="ORF">EOT05_00845</name>
</gene>
<evidence type="ECO:0000256" key="8">
    <source>
        <dbReference type="ARBA" id="ARBA00023316"/>
    </source>
</evidence>
<evidence type="ECO:0000259" key="10">
    <source>
        <dbReference type="Pfam" id="PF02875"/>
    </source>
</evidence>
<feature type="domain" description="Mur ligase N-terminal catalytic" evidence="9">
    <location>
        <begin position="3"/>
        <end position="105"/>
    </location>
</feature>
<evidence type="ECO:0000313" key="13">
    <source>
        <dbReference type="Proteomes" id="UP000289257"/>
    </source>
</evidence>
<dbReference type="SUPFAM" id="SSF51984">
    <property type="entry name" value="MurCD N-terminal domain"/>
    <property type="match status" value="1"/>
</dbReference>
<dbReference type="SUPFAM" id="SSF53623">
    <property type="entry name" value="MurD-like peptide ligases, catalytic domain"/>
    <property type="match status" value="1"/>
</dbReference>
<keyword evidence="8" id="KW-0961">Cell wall biogenesis/degradation</keyword>
<evidence type="ECO:0000256" key="2">
    <source>
        <dbReference type="ARBA" id="ARBA00022618"/>
    </source>
</evidence>
<protein>
    <recommendedName>
        <fullName evidence="14">UDP-N-acetylmuramate--L-alanine ligase</fullName>
    </recommendedName>
</protein>
<sequence length="418" mass="47412">MNIYFSGLGGVGIGPLVEIARDAGHMIMGSDLEESPLTQQLREQYVLVTIGQDGSFLRECHQITPIDWFVYTSALPDDHAELLLAGELGIRTSKRDEFLAYILQEKDLKLIAVAGTHGKTTTTGMLVWLMKHIGIPVSYSVGSTLAFGPSGKFDPESEYFIYECDEYDRNFLNFKPHLSLITSIDYDHPDTYPTEAEYTQAFRQFIDQSAHTILWRIDADYIKTNADHAWVIDETISLPLAGEHNRRNATLVTKVVDYLDIAKTEDVVISLGEFPGTGRRFEKIGDNLYSDYGHHPKEIAATLQLAREVSDHVVLVYQPHQNRRQARIKDMYYNQFELADETYWLPTYLTREDPDEPILSPEALITHLTNKETVHVAEMDNDLWQAIQQARSEGKLVLCMGAGTIDNWVREKMMTSGS</sequence>